<comment type="caution">
    <text evidence="8">The sequence shown here is derived from an EMBL/GenBank/DDBJ whole genome shotgun (WGS) entry which is preliminary data.</text>
</comment>
<dbReference type="AlphaFoldDB" id="A0A8T2J344"/>
<dbReference type="InterPro" id="IPR047184">
    <property type="entry name" value="KANK1-4"/>
</dbReference>
<dbReference type="Proteomes" id="UP000812440">
    <property type="component" value="Chromosome 4"/>
</dbReference>
<dbReference type="PANTHER" id="PTHR24168">
    <property type="entry name" value="KN MOTIF AND ANKYRIN REPEAT DOMAIN-CONTAINING"/>
    <property type="match status" value="1"/>
</dbReference>
<dbReference type="GO" id="GO:0030837">
    <property type="term" value="P:negative regulation of actin filament polymerization"/>
    <property type="evidence" value="ECO:0007669"/>
    <property type="project" value="InterPro"/>
</dbReference>
<evidence type="ECO:0000256" key="1">
    <source>
        <dbReference type="ARBA" id="ARBA00022553"/>
    </source>
</evidence>
<feature type="repeat" description="ANK" evidence="5">
    <location>
        <begin position="655"/>
        <end position="687"/>
    </location>
</feature>
<evidence type="ECO:0000313" key="9">
    <source>
        <dbReference type="Proteomes" id="UP000812440"/>
    </source>
</evidence>
<accession>A0A8T2J344</accession>
<feature type="region of interest" description="Disordered" evidence="7">
    <location>
        <begin position="105"/>
        <end position="124"/>
    </location>
</feature>
<dbReference type="FunFam" id="1.25.40.20:FF:000017">
    <property type="entry name" value="KN motif and ankyrin repeat domain-containing protein 1"/>
    <property type="match status" value="1"/>
</dbReference>
<feature type="coiled-coil region" evidence="6">
    <location>
        <begin position="150"/>
        <end position="198"/>
    </location>
</feature>
<evidence type="ECO:0000256" key="4">
    <source>
        <dbReference type="ARBA" id="ARBA00023054"/>
    </source>
</evidence>
<evidence type="ECO:0000313" key="8">
    <source>
        <dbReference type="EMBL" id="KAG8437101.1"/>
    </source>
</evidence>
<dbReference type="PROSITE" id="PS50088">
    <property type="entry name" value="ANK_REPEAT"/>
    <property type="match status" value="3"/>
</dbReference>
<feature type="repeat" description="ANK" evidence="5">
    <location>
        <begin position="583"/>
        <end position="605"/>
    </location>
</feature>
<evidence type="ECO:0000256" key="5">
    <source>
        <dbReference type="PROSITE-ProRule" id="PRU00023"/>
    </source>
</evidence>
<feature type="repeat" description="ANK" evidence="5">
    <location>
        <begin position="688"/>
        <end position="709"/>
    </location>
</feature>
<keyword evidence="2" id="KW-0677">Repeat</keyword>
<dbReference type="PROSITE" id="PS50297">
    <property type="entry name" value="ANK_REP_REGION"/>
    <property type="match status" value="3"/>
</dbReference>
<evidence type="ECO:0000256" key="2">
    <source>
        <dbReference type="ARBA" id="ARBA00022737"/>
    </source>
</evidence>
<gene>
    <name evidence="8" type="ORF">GDO86_007978</name>
</gene>
<dbReference type="GO" id="GO:0005737">
    <property type="term" value="C:cytoplasm"/>
    <property type="evidence" value="ECO:0007669"/>
    <property type="project" value="TreeGrafter"/>
</dbReference>
<dbReference type="PANTHER" id="PTHR24168:SF24">
    <property type="entry name" value="KN MOTIF AND ANKYRIN REPEAT DOMAIN-CONTAINING PROTEIN 4"/>
    <property type="match status" value="1"/>
</dbReference>
<reference evidence="8" key="1">
    <citation type="thesis" date="2020" institute="ProQuest LLC" country="789 East Eisenhower Parkway, Ann Arbor, MI, USA">
        <title>Comparative Genomics and Chromosome Evolution.</title>
        <authorList>
            <person name="Mudd A.B."/>
        </authorList>
    </citation>
    <scope>NUCLEOTIDE SEQUENCE</scope>
    <source>
        <strain evidence="8">Female2</strain>
        <tissue evidence="8">Blood</tissue>
    </source>
</reference>
<dbReference type="EMBL" id="JAACNH010000007">
    <property type="protein sequence ID" value="KAG8437101.1"/>
    <property type="molecule type" value="Genomic_DNA"/>
</dbReference>
<evidence type="ECO:0008006" key="10">
    <source>
        <dbReference type="Google" id="ProtNLM"/>
    </source>
</evidence>
<organism evidence="8 9">
    <name type="scientific">Hymenochirus boettgeri</name>
    <name type="common">Congo dwarf clawed frog</name>
    <dbReference type="NCBI Taxonomy" id="247094"/>
    <lineage>
        <taxon>Eukaryota</taxon>
        <taxon>Metazoa</taxon>
        <taxon>Chordata</taxon>
        <taxon>Craniata</taxon>
        <taxon>Vertebrata</taxon>
        <taxon>Euteleostomi</taxon>
        <taxon>Amphibia</taxon>
        <taxon>Batrachia</taxon>
        <taxon>Anura</taxon>
        <taxon>Pipoidea</taxon>
        <taxon>Pipidae</taxon>
        <taxon>Pipinae</taxon>
        <taxon>Hymenochirus</taxon>
    </lineage>
</organism>
<dbReference type="SUPFAM" id="SSF48403">
    <property type="entry name" value="Ankyrin repeat"/>
    <property type="match status" value="1"/>
</dbReference>
<sequence length="763" mass="83767">MPAALPQSTISYEQLNLPKLSQALNSTTKYLEEPLGSHLITSEDKVTAALRRIKDLEEQLKTITTFKHTITELEGENSKLIAQLNLISKLLTSDKNNDENVELNISESEPQSEGAAARNEGRNNGLSTSTVTYSLFSTIKQQIINFKEQLDDSTRECHNLRVMLEKQKDEINLRDVHIAELKNMIKGLEDIINKRKKEEVKYEDIAVNAEQLPKMAKIGTCNKSCSANISVTSQSGNDNITVSSGETLHKKHNVMLLAETDDTGWMTVPLMLENTTLKIIPEKNLDNRENVISKPLDSCTPQSPINENESGTCELGVTESGITEEQTQADASVGQYVRRIQDLLQEQWTCLENGHPDLASAIKQPASKLSSIQNQLVSSLNVLSSIYSNQTASAKDCTKTKKQQRETVPGSNLKSIMKKKNVNTQMGGSDIPAKKNLQFVGVNGGYETTSSEESSSSEECCDTGKDDSSYLLQVDNVNAETVEKEISEEASESPMAPTSQMLQRCTVSDAFHNECQRLGSHLAELQNTTDSQLRQTLYTVCQEWFRISSQKSSTPDVVAVYLEELRSISHPMLQMVVNIADENGNTALHYSVSHSNFQIVKILLETEVCEVDHQNKAGYTPVMLTVLASAETDEDIEVVLSLLSCGNVNLCATQGGQTSLMLAVSHGRSDMVKVLLNCGADVNQQDEDGESALMMACQLGNSEIVKLLLAQPECDAEITDKVGNTAMTIVAQSAHSDIAEFLQAHTEHKHSHSAAKVDKGAPL</sequence>
<dbReference type="PRINTS" id="PR01415">
    <property type="entry name" value="ANKYRIN"/>
</dbReference>
<evidence type="ECO:0000256" key="6">
    <source>
        <dbReference type="SAM" id="Coils"/>
    </source>
</evidence>
<name>A0A8T2J344_9PIPI</name>
<dbReference type="GO" id="GO:0005856">
    <property type="term" value="C:cytoskeleton"/>
    <property type="evidence" value="ECO:0007669"/>
    <property type="project" value="TreeGrafter"/>
</dbReference>
<dbReference type="Gene3D" id="1.25.40.20">
    <property type="entry name" value="Ankyrin repeat-containing domain"/>
    <property type="match status" value="1"/>
</dbReference>
<dbReference type="SMART" id="SM00248">
    <property type="entry name" value="ANK"/>
    <property type="match status" value="5"/>
</dbReference>
<keyword evidence="9" id="KW-1185">Reference proteome</keyword>
<evidence type="ECO:0000256" key="3">
    <source>
        <dbReference type="ARBA" id="ARBA00023043"/>
    </source>
</evidence>
<protein>
    <recommendedName>
        <fullName evidence="10">KN motif and ankyrin repeat domain-containing protein 1</fullName>
    </recommendedName>
</protein>
<keyword evidence="1" id="KW-0597">Phosphoprotein</keyword>
<evidence type="ECO:0000256" key="7">
    <source>
        <dbReference type="SAM" id="MobiDB-lite"/>
    </source>
</evidence>
<dbReference type="InterPro" id="IPR036770">
    <property type="entry name" value="Ankyrin_rpt-contain_sf"/>
</dbReference>
<dbReference type="OrthoDB" id="5406014at2759"/>
<dbReference type="InterPro" id="IPR002110">
    <property type="entry name" value="Ankyrin_rpt"/>
</dbReference>
<proteinExistence type="predicted"/>
<dbReference type="Pfam" id="PF12796">
    <property type="entry name" value="Ank_2"/>
    <property type="match status" value="2"/>
</dbReference>
<keyword evidence="3 5" id="KW-0040">ANK repeat</keyword>
<keyword evidence="4 6" id="KW-0175">Coiled coil</keyword>